<feature type="transmembrane region" description="Helical" evidence="6">
    <location>
        <begin position="265"/>
        <end position="286"/>
    </location>
</feature>
<organism evidence="7 8">
    <name type="scientific">Haloarcula nitratireducens</name>
    <dbReference type="NCBI Taxonomy" id="2487749"/>
    <lineage>
        <taxon>Archaea</taxon>
        <taxon>Methanobacteriati</taxon>
        <taxon>Methanobacteriota</taxon>
        <taxon>Stenosarchaea group</taxon>
        <taxon>Halobacteria</taxon>
        <taxon>Halobacteriales</taxon>
        <taxon>Haloarculaceae</taxon>
        <taxon>Haloarcula</taxon>
    </lineage>
</organism>
<proteinExistence type="predicted"/>
<keyword evidence="3 6" id="KW-1133">Transmembrane helix</keyword>
<sequence>MGSSPSNSTRIRKRPPKPRGKRTPTSTSAGGSDVAHSRRRTRELRRTAAAYAALVRVPNLFTAPPDVIAGAALAVAAGGTVSLSAAAGVAGASMLLYAGGTTLNDYVDAPVDAEERPERPIPSGRIARPVAGLLGVVLLGSGVVVAAALAGVTAGIGAAAVALAVVSYDGVLKGGPAGFVAMGVTRGLNVLFGMTATTVSLISLPPWVFGVPLAVAAYIAGVTAMAAREATGATRRAVVVAGVGAGIAGLGAIALHTITPLATRSLAAGVGIVLAGGFLATAGQALGRAYRTPSPETIGPVVGTCVLALVVVDAAIASIAGGRWALTALAFVVPAVGLSQLFDVS</sequence>
<gene>
    <name evidence="7" type="ORF">EGH23_14730</name>
</gene>
<evidence type="ECO:0000256" key="6">
    <source>
        <dbReference type="SAM" id="Phobius"/>
    </source>
</evidence>
<keyword evidence="4 6" id="KW-0472">Membrane</keyword>
<accession>A0AAW4PDS9</accession>
<dbReference type="EMBL" id="RKLT01000005">
    <property type="protein sequence ID" value="MBX0296132.1"/>
    <property type="molecule type" value="Genomic_DNA"/>
</dbReference>
<feature type="transmembrane region" description="Helical" evidence="6">
    <location>
        <begin position="207"/>
        <end position="226"/>
    </location>
</feature>
<evidence type="ECO:0000256" key="3">
    <source>
        <dbReference type="ARBA" id="ARBA00022989"/>
    </source>
</evidence>
<evidence type="ECO:0000313" key="8">
    <source>
        <dbReference type="Proteomes" id="UP001430455"/>
    </source>
</evidence>
<evidence type="ECO:0000256" key="5">
    <source>
        <dbReference type="SAM" id="MobiDB-lite"/>
    </source>
</evidence>
<feature type="transmembrane region" description="Helical" evidence="6">
    <location>
        <begin position="298"/>
        <end position="318"/>
    </location>
</feature>
<dbReference type="GO" id="GO:0005886">
    <property type="term" value="C:plasma membrane"/>
    <property type="evidence" value="ECO:0007669"/>
    <property type="project" value="UniProtKB-SubCell"/>
</dbReference>
<keyword evidence="8" id="KW-1185">Reference proteome</keyword>
<dbReference type="InterPro" id="IPR050475">
    <property type="entry name" value="Prenyltransferase_related"/>
</dbReference>
<feature type="transmembrane region" description="Helical" evidence="6">
    <location>
        <begin position="126"/>
        <end position="148"/>
    </location>
</feature>
<feature type="compositionally biased region" description="Basic residues" evidence="5">
    <location>
        <begin position="10"/>
        <end position="22"/>
    </location>
</feature>
<protein>
    <submittedName>
        <fullName evidence="7">UbiA family prenyltransferase</fullName>
    </submittedName>
</protein>
<evidence type="ECO:0000256" key="2">
    <source>
        <dbReference type="ARBA" id="ARBA00022692"/>
    </source>
</evidence>
<evidence type="ECO:0000313" key="7">
    <source>
        <dbReference type="EMBL" id="MBX0296132.1"/>
    </source>
</evidence>
<name>A0AAW4PDS9_9EURY</name>
<feature type="transmembrane region" description="Helical" evidence="6">
    <location>
        <begin position="324"/>
        <end position="342"/>
    </location>
</feature>
<comment type="subcellular location">
    <subcellularLocation>
        <location evidence="1">Cell membrane</location>
        <topology evidence="1">Multi-pass membrane protein</topology>
    </subcellularLocation>
</comment>
<evidence type="ECO:0000256" key="1">
    <source>
        <dbReference type="ARBA" id="ARBA00004651"/>
    </source>
</evidence>
<feature type="region of interest" description="Disordered" evidence="5">
    <location>
        <begin position="1"/>
        <end position="42"/>
    </location>
</feature>
<dbReference type="Pfam" id="PF01040">
    <property type="entry name" value="UbiA"/>
    <property type="match status" value="1"/>
</dbReference>
<feature type="transmembrane region" description="Helical" evidence="6">
    <location>
        <begin position="238"/>
        <end position="259"/>
    </location>
</feature>
<dbReference type="Proteomes" id="UP001430455">
    <property type="component" value="Unassembled WGS sequence"/>
</dbReference>
<dbReference type="InterPro" id="IPR044878">
    <property type="entry name" value="UbiA_sf"/>
</dbReference>
<evidence type="ECO:0000256" key="4">
    <source>
        <dbReference type="ARBA" id="ARBA00023136"/>
    </source>
</evidence>
<dbReference type="PANTHER" id="PTHR42723">
    <property type="entry name" value="CHLOROPHYLL SYNTHASE"/>
    <property type="match status" value="1"/>
</dbReference>
<dbReference type="AlphaFoldDB" id="A0AAW4PDS9"/>
<dbReference type="Gene3D" id="1.10.357.140">
    <property type="entry name" value="UbiA prenyltransferase"/>
    <property type="match status" value="1"/>
</dbReference>
<dbReference type="GO" id="GO:0016765">
    <property type="term" value="F:transferase activity, transferring alkyl or aryl (other than methyl) groups"/>
    <property type="evidence" value="ECO:0007669"/>
    <property type="project" value="InterPro"/>
</dbReference>
<dbReference type="PANTHER" id="PTHR42723:SF1">
    <property type="entry name" value="CHLOROPHYLL SYNTHASE, CHLOROPLASTIC"/>
    <property type="match status" value="1"/>
</dbReference>
<reference evidence="7 8" key="1">
    <citation type="submission" date="2021-06" db="EMBL/GenBank/DDBJ databases">
        <title>Halomicroarcula sp. a new haloarchaeum isolated from saline soil.</title>
        <authorList>
            <person name="Duran-Viseras A."/>
            <person name="Sanchez-Porro C."/>
            <person name="Ventosa A."/>
        </authorList>
    </citation>
    <scope>NUCLEOTIDE SEQUENCE [LARGE SCALE GENOMIC DNA]</scope>
    <source>
        <strain evidence="7 8">F27</strain>
    </source>
</reference>
<comment type="caution">
    <text evidence="7">The sequence shown here is derived from an EMBL/GenBank/DDBJ whole genome shotgun (WGS) entry which is preliminary data.</text>
</comment>
<keyword evidence="2 6" id="KW-0812">Transmembrane</keyword>
<dbReference type="InterPro" id="IPR000537">
    <property type="entry name" value="UbiA_prenyltransferase"/>
</dbReference>
<feature type="transmembrane region" description="Helical" evidence="6">
    <location>
        <begin position="179"/>
        <end position="201"/>
    </location>
</feature>